<dbReference type="SUPFAM" id="SSF56672">
    <property type="entry name" value="DNA/RNA polymerases"/>
    <property type="match status" value="1"/>
</dbReference>
<name>A0ABM3QZD3_SPIOL</name>
<reference evidence="3" key="2">
    <citation type="submission" date="2025-08" db="UniProtKB">
        <authorList>
            <consortium name="RefSeq"/>
        </authorList>
    </citation>
    <scope>IDENTIFICATION</scope>
    <source>
        <tissue evidence="3">Leaf</tissue>
    </source>
</reference>
<evidence type="ECO:0000259" key="1">
    <source>
        <dbReference type="Pfam" id="PF07727"/>
    </source>
</evidence>
<dbReference type="CDD" id="cd09272">
    <property type="entry name" value="RNase_HI_RT_Ty1"/>
    <property type="match status" value="1"/>
</dbReference>
<dbReference type="RefSeq" id="XP_056688715.1">
    <property type="nucleotide sequence ID" value="XM_056832737.1"/>
</dbReference>
<proteinExistence type="predicted"/>
<organism evidence="2 3">
    <name type="scientific">Spinacia oleracea</name>
    <name type="common">Spinach</name>
    <dbReference type="NCBI Taxonomy" id="3562"/>
    <lineage>
        <taxon>Eukaryota</taxon>
        <taxon>Viridiplantae</taxon>
        <taxon>Streptophyta</taxon>
        <taxon>Embryophyta</taxon>
        <taxon>Tracheophyta</taxon>
        <taxon>Spermatophyta</taxon>
        <taxon>Magnoliopsida</taxon>
        <taxon>eudicotyledons</taxon>
        <taxon>Gunneridae</taxon>
        <taxon>Pentapetalae</taxon>
        <taxon>Caryophyllales</taxon>
        <taxon>Chenopodiaceae</taxon>
        <taxon>Chenopodioideae</taxon>
        <taxon>Anserineae</taxon>
        <taxon>Spinacia</taxon>
    </lineage>
</organism>
<keyword evidence="2" id="KW-1185">Reference proteome</keyword>
<gene>
    <name evidence="3" type="primary">LOC130463570</name>
</gene>
<dbReference type="Proteomes" id="UP000813463">
    <property type="component" value="Chromosome 6"/>
</dbReference>
<dbReference type="PANTHER" id="PTHR11439:SF498">
    <property type="entry name" value="DNAK FAMILY PROTEIN"/>
    <property type="match status" value="1"/>
</dbReference>
<dbReference type="GeneID" id="130463570"/>
<dbReference type="InterPro" id="IPR013103">
    <property type="entry name" value="RVT_2"/>
</dbReference>
<feature type="domain" description="Reverse transcriptase Ty1/copia-type" evidence="1">
    <location>
        <begin position="25"/>
        <end position="169"/>
    </location>
</feature>
<dbReference type="InterPro" id="IPR043502">
    <property type="entry name" value="DNA/RNA_pol_sf"/>
</dbReference>
<evidence type="ECO:0000313" key="3">
    <source>
        <dbReference type="RefSeq" id="XP_056688715.1"/>
    </source>
</evidence>
<sequence length="414" mass="46371">MKLPQGYNGIGSRIKLNGTDECDVPQKVVCKLKKSLYGLKQAPRQWFAKLSETLLRFGYNQSKSDYSLFTKSNTQDIEGNNALGPNITLILIYVDDLLICGTNQTEIATLKEMLSKSFHMKDLGELTYFLGLEVFRSSSGFFVSQRKYALDFLKEHHMVDVKSVLLPMESNLKLTTDNGELLPSPTPYQRLLGRLIYLTITRPNISFTVQLLSQFMHQPTSVHMQVAKRLLRYIAGTFNQGILLASTSTSTLTAYCDNDWVRCPISRRSTSGYCIFLGKSPVSWKAKKQSVVARSSAEAEYRAMALTSCEVTWLTHLLKDLGLTTLPPAVLKCDNQAALAIAANPVLHERTKHLEVDCHFIRDKVQNGSIVTEQVSSNEQIADVLTKVLTVKQHQYLLDKLGVTTHNLRGSNEG</sequence>
<dbReference type="Pfam" id="PF07727">
    <property type="entry name" value="RVT_2"/>
    <property type="match status" value="1"/>
</dbReference>
<dbReference type="PANTHER" id="PTHR11439">
    <property type="entry name" value="GAG-POL-RELATED RETROTRANSPOSON"/>
    <property type="match status" value="1"/>
</dbReference>
<reference evidence="2" key="1">
    <citation type="journal article" date="2021" name="Nat. Commun.">
        <title>Genomic analyses provide insights into spinach domestication and the genetic basis of agronomic traits.</title>
        <authorList>
            <person name="Cai X."/>
            <person name="Sun X."/>
            <person name="Xu C."/>
            <person name="Sun H."/>
            <person name="Wang X."/>
            <person name="Ge C."/>
            <person name="Zhang Z."/>
            <person name="Wang Q."/>
            <person name="Fei Z."/>
            <person name="Jiao C."/>
            <person name="Wang Q."/>
        </authorList>
    </citation>
    <scope>NUCLEOTIDE SEQUENCE [LARGE SCALE GENOMIC DNA]</scope>
    <source>
        <strain evidence="2">cv. Varoflay</strain>
    </source>
</reference>
<evidence type="ECO:0000313" key="2">
    <source>
        <dbReference type="Proteomes" id="UP000813463"/>
    </source>
</evidence>
<accession>A0ABM3QZD3</accession>
<protein>
    <submittedName>
        <fullName evidence="3">Uncharacterized mitochondrial protein AtMg00810-like</fullName>
    </submittedName>
</protein>